<keyword evidence="9 14" id="KW-0418">Kinase</keyword>
<dbReference type="EC" id="2.7.13.3" evidence="14"/>
<keyword evidence="3 14" id="KW-1003">Cell membrane</keyword>
<dbReference type="EMBL" id="BJCL01000018">
    <property type="protein sequence ID" value="GCL65581.1"/>
    <property type="molecule type" value="Genomic_DNA"/>
</dbReference>
<dbReference type="NCBIfam" id="TIGR01386">
    <property type="entry name" value="cztS_silS_copS"/>
    <property type="match status" value="1"/>
</dbReference>
<keyword evidence="8 14" id="KW-0547">Nucleotide-binding</keyword>
<evidence type="ECO:0000256" key="7">
    <source>
        <dbReference type="ARBA" id="ARBA00022692"/>
    </source>
</evidence>
<evidence type="ECO:0000256" key="4">
    <source>
        <dbReference type="ARBA" id="ARBA00022519"/>
    </source>
</evidence>
<feature type="domain" description="HAMP" evidence="17">
    <location>
        <begin position="172"/>
        <end position="225"/>
    </location>
</feature>
<evidence type="ECO:0000256" key="10">
    <source>
        <dbReference type="ARBA" id="ARBA00022840"/>
    </source>
</evidence>
<dbReference type="InterPro" id="IPR036097">
    <property type="entry name" value="HisK_dim/P_sf"/>
</dbReference>
<dbReference type="InterPro" id="IPR003661">
    <property type="entry name" value="HisK_dim/P_dom"/>
</dbReference>
<dbReference type="SMART" id="SM00304">
    <property type="entry name" value="HAMP"/>
    <property type="match status" value="1"/>
</dbReference>
<dbReference type="PROSITE" id="PS50109">
    <property type="entry name" value="HIS_KIN"/>
    <property type="match status" value="1"/>
</dbReference>
<dbReference type="Pfam" id="PF00672">
    <property type="entry name" value="HAMP"/>
    <property type="match status" value="1"/>
</dbReference>
<dbReference type="InterPro" id="IPR050428">
    <property type="entry name" value="TCS_sensor_his_kinase"/>
</dbReference>
<dbReference type="Proteomes" id="UP000301751">
    <property type="component" value="Unassembled WGS sequence"/>
</dbReference>
<dbReference type="Gene3D" id="1.10.287.130">
    <property type="match status" value="1"/>
</dbReference>
<evidence type="ECO:0000259" key="17">
    <source>
        <dbReference type="PROSITE" id="PS50885"/>
    </source>
</evidence>
<dbReference type="PANTHER" id="PTHR45436">
    <property type="entry name" value="SENSOR HISTIDINE KINASE YKOH"/>
    <property type="match status" value="1"/>
</dbReference>
<keyword evidence="11 14" id="KW-1133">Transmembrane helix</keyword>
<evidence type="ECO:0000313" key="19">
    <source>
        <dbReference type="Proteomes" id="UP000301751"/>
    </source>
</evidence>
<dbReference type="SUPFAM" id="SSF47384">
    <property type="entry name" value="Homodimeric domain of signal transducing histidine kinase"/>
    <property type="match status" value="1"/>
</dbReference>
<comment type="catalytic activity">
    <reaction evidence="1 14">
        <text>ATP + protein L-histidine = ADP + protein N-phospho-L-histidine.</text>
        <dbReference type="EC" id="2.7.13.3"/>
    </reaction>
</comment>
<proteinExistence type="predicted"/>
<dbReference type="InterPro" id="IPR004358">
    <property type="entry name" value="Sig_transdc_His_kin-like_C"/>
</dbReference>
<feature type="transmembrane region" description="Helical" evidence="14">
    <location>
        <begin position="20"/>
        <end position="42"/>
    </location>
</feature>
<comment type="function">
    <text evidence="14">Member of a two-component regulatory system.</text>
</comment>
<comment type="subcellular location">
    <subcellularLocation>
        <location evidence="2 14">Cell inner membrane</location>
    </subcellularLocation>
</comment>
<evidence type="ECO:0000256" key="2">
    <source>
        <dbReference type="ARBA" id="ARBA00004533"/>
    </source>
</evidence>
<protein>
    <recommendedName>
        <fullName evidence="14">Sensor protein</fullName>
        <ecNumber evidence="14">2.7.13.3</ecNumber>
    </recommendedName>
</protein>
<dbReference type="Pfam" id="PF00512">
    <property type="entry name" value="HisKA"/>
    <property type="match status" value="1"/>
</dbReference>
<dbReference type="GO" id="GO:0000155">
    <property type="term" value="F:phosphorelay sensor kinase activity"/>
    <property type="evidence" value="ECO:0007669"/>
    <property type="project" value="InterPro"/>
</dbReference>
<evidence type="ECO:0000256" key="11">
    <source>
        <dbReference type="ARBA" id="ARBA00022989"/>
    </source>
</evidence>
<keyword evidence="10 14" id="KW-0067">ATP-binding</keyword>
<evidence type="ECO:0000256" key="3">
    <source>
        <dbReference type="ARBA" id="ARBA00022475"/>
    </source>
</evidence>
<evidence type="ECO:0000256" key="1">
    <source>
        <dbReference type="ARBA" id="ARBA00000085"/>
    </source>
</evidence>
<dbReference type="PANTHER" id="PTHR45436:SF9">
    <property type="entry name" value="SENSOR PROTEIN"/>
    <property type="match status" value="1"/>
</dbReference>
<evidence type="ECO:0000256" key="15">
    <source>
        <dbReference type="SAM" id="MobiDB-lite"/>
    </source>
</evidence>
<dbReference type="SMART" id="SM00388">
    <property type="entry name" value="HisKA"/>
    <property type="match status" value="1"/>
</dbReference>
<feature type="region of interest" description="Disordered" evidence="15">
    <location>
        <begin position="450"/>
        <end position="470"/>
    </location>
</feature>
<dbReference type="OrthoDB" id="9786919at2"/>
<organism evidence="18 19">
    <name type="scientific">Pseudaquabacterium pictum</name>
    <dbReference type="NCBI Taxonomy" id="2315236"/>
    <lineage>
        <taxon>Bacteria</taxon>
        <taxon>Pseudomonadati</taxon>
        <taxon>Pseudomonadota</taxon>
        <taxon>Betaproteobacteria</taxon>
        <taxon>Burkholderiales</taxon>
        <taxon>Sphaerotilaceae</taxon>
        <taxon>Pseudaquabacterium</taxon>
    </lineage>
</organism>
<keyword evidence="4 14" id="KW-0997">Cell inner membrane</keyword>
<evidence type="ECO:0000259" key="16">
    <source>
        <dbReference type="PROSITE" id="PS50109"/>
    </source>
</evidence>
<dbReference type="RefSeq" id="WP_137735290.1">
    <property type="nucleotide sequence ID" value="NZ_BJCL01000018.1"/>
</dbReference>
<evidence type="ECO:0000256" key="12">
    <source>
        <dbReference type="ARBA" id="ARBA00023012"/>
    </source>
</evidence>
<feature type="transmembrane region" description="Helical" evidence="14">
    <location>
        <begin position="148"/>
        <end position="171"/>
    </location>
</feature>
<dbReference type="InterPro" id="IPR036890">
    <property type="entry name" value="HATPase_C_sf"/>
</dbReference>
<feature type="domain" description="Histidine kinase" evidence="16">
    <location>
        <begin position="233"/>
        <end position="447"/>
    </location>
</feature>
<evidence type="ECO:0000256" key="8">
    <source>
        <dbReference type="ARBA" id="ARBA00022741"/>
    </source>
</evidence>
<gene>
    <name evidence="18" type="ORF">AQPW35_46620</name>
</gene>
<evidence type="ECO:0000313" key="18">
    <source>
        <dbReference type="EMBL" id="GCL65581.1"/>
    </source>
</evidence>
<evidence type="ECO:0000256" key="9">
    <source>
        <dbReference type="ARBA" id="ARBA00022777"/>
    </source>
</evidence>
<dbReference type="Pfam" id="PF02518">
    <property type="entry name" value="HATPase_c"/>
    <property type="match status" value="1"/>
</dbReference>
<dbReference type="Gene3D" id="3.30.565.10">
    <property type="entry name" value="Histidine kinase-like ATPase, C-terminal domain"/>
    <property type="match status" value="1"/>
</dbReference>
<keyword evidence="5" id="KW-0597">Phosphoprotein</keyword>
<dbReference type="InterPro" id="IPR005467">
    <property type="entry name" value="His_kinase_dom"/>
</dbReference>
<keyword evidence="12 14" id="KW-0902">Two-component regulatory system</keyword>
<keyword evidence="19" id="KW-1185">Reference proteome</keyword>
<keyword evidence="6 14" id="KW-0808">Transferase</keyword>
<dbReference type="GO" id="GO:0005886">
    <property type="term" value="C:plasma membrane"/>
    <property type="evidence" value="ECO:0007669"/>
    <property type="project" value="UniProtKB-SubCell"/>
</dbReference>
<dbReference type="InterPro" id="IPR006290">
    <property type="entry name" value="CztS_silS_copS"/>
</dbReference>
<dbReference type="CDD" id="cd06225">
    <property type="entry name" value="HAMP"/>
    <property type="match status" value="1"/>
</dbReference>
<keyword evidence="7 14" id="KW-0812">Transmembrane</keyword>
<dbReference type="GO" id="GO:0005524">
    <property type="term" value="F:ATP binding"/>
    <property type="evidence" value="ECO:0007669"/>
    <property type="project" value="UniProtKB-KW"/>
</dbReference>
<dbReference type="SUPFAM" id="SSF55874">
    <property type="entry name" value="ATPase domain of HSP90 chaperone/DNA topoisomerase II/histidine kinase"/>
    <property type="match status" value="1"/>
</dbReference>
<dbReference type="CDD" id="cd00075">
    <property type="entry name" value="HATPase"/>
    <property type="match status" value="1"/>
</dbReference>
<dbReference type="SMART" id="SM00387">
    <property type="entry name" value="HATPase_c"/>
    <property type="match status" value="1"/>
</dbReference>
<evidence type="ECO:0000256" key="5">
    <source>
        <dbReference type="ARBA" id="ARBA00022553"/>
    </source>
</evidence>
<dbReference type="InterPro" id="IPR003594">
    <property type="entry name" value="HATPase_dom"/>
</dbReference>
<dbReference type="CDD" id="cd00082">
    <property type="entry name" value="HisKA"/>
    <property type="match status" value="1"/>
</dbReference>
<dbReference type="SUPFAM" id="SSF158472">
    <property type="entry name" value="HAMP domain-like"/>
    <property type="match status" value="1"/>
</dbReference>
<dbReference type="PROSITE" id="PS50885">
    <property type="entry name" value="HAMP"/>
    <property type="match status" value="1"/>
</dbReference>
<reference evidence="19" key="1">
    <citation type="submission" date="2019-03" db="EMBL/GenBank/DDBJ databases">
        <title>Aquabacterium pictum sp.nov., the first bacteriochlorophyll a-containing freshwater bacterium in the genus Aquabacterium of the class Betaproteobacteria.</title>
        <authorList>
            <person name="Hirose S."/>
            <person name="Tank M."/>
            <person name="Hara E."/>
            <person name="Tamaki H."/>
            <person name="Takaichi S."/>
            <person name="Haruta S."/>
            <person name="Hanada S."/>
        </authorList>
    </citation>
    <scope>NUCLEOTIDE SEQUENCE [LARGE SCALE GENOMIC DNA]</scope>
    <source>
        <strain evidence="19">W35</strain>
    </source>
</reference>
<evidence type="ECO:0000256" key="6">
    <source>
        <dbReference type="ARBA" id="ARBA00022679"/>
    </source>
</evidence>
<evidence type="ECO:0000256" key="14">
    <source>
        <dbReference type="RuleBase" id="RU364088"/>
    </source>
</evidence>
<dbReference type="AlphaFoldDB" id="A0A480AW01"/>
<dbReference type="PRINTS" id="PR00344">
    <property type="entry name" value="BCTRLSENSOR"/>
</dbReference>
<dbReference type="InterPro" id="IPR003660">
    <property type="entry name" value="HAMP_dom"/>
</dbReference>
<comment type="caution">
    <text evidence="18">The sequence shown here is derived from an EMBL/GenBank/DDBJ whole genome shotgun (WGS) entry which is preliminary data.</text>
</comment>
<accession>A0A480AW01</accession>
<keyword evidence="13 14" id="KW-0472">Membrane</keyword>
<name>A0A480AW01_9BURK</name>
<dbReference type="Gene3D" id="6.10.340.10">
    <property type="match status" value="1"/>
</dbReference>
<sequence>MNHRPVGSLGRRLSCWLALQTLAGLGAVCAVVYVVAAMSLSARQTESLIQKQALIRHVLDEAAVDGDMAVLKHRLDDFLLGHEDLSLTLQAGADEPLYRSGGAAKPTAERSSQFDLPFSLRGAPQGARLVTATLILDTRSDQRLLQRLAFTLFAAAAVGALLVSLGGFRLVRRGLAPVRDLVEQTRQLAADSLRQRLDGTAQPDELQPLVEQFNALLHRLNQAYEQLEGFNADVAHELCTPLTTLISATELALRKTRSADDLREFLGSNLEELRRLSGIVHDMLFLSHADRGAIARREAVPSLAAVAAAVIEYHEAALEEARLDVQIIGDAPCEVDIALVRRALSNLVGNATRYASRGSTVKVEIAEQPGRQLRIAVINQGATIPAEQLPRLFDRFFRGDSARSDAGSHHGLGLAIVAAIARMHGGRTLARSDGGVTSIGLTLCAAPSTPAADLRTTSGSEVHSGTALGA</sequence>
<evidence type="ECO:0000256" key="13">
    <source>
        <dbReference type="ARBA" id="ARBA00023136"/>
    </source>
</evidence>